<comment type="caution">
    <text evidence="6">The sequence shown here is derived from an EMBL/GenBank/DDBJ whole genome shotgun (WGS) entry which is preliminary data.</text>
</comment>
<feature type="binding site" evidence="4">
    <location>
        <begin position="133"/>
        <end position="141"/>
    </location>
    <ligand>
        <name>ATP</name>
        <dbReference type="ChEBI" id="CHEBI:30616"/>
    </ligand>
</feature>
<keyword evidence="6" id="KW-0436">Ligase</keyword>
<dbReference type="GO" id="GO:0046872">
    <property type="term" value="F:metal ion binding"/>
    <property type="evidence" value="ECO:0007669"/>
    <property type="project" value="UniProtKB-KW"/>
</dbReference>
<keyword evidence="5" id="KW-0479">Metal-binding</keyword>
<dbReference type="Gene3D" id="3.40.50.10420">
    <property type="entry name" value="NagB/RpiA/CoA transferase-like"/>
    <property type="match status" value="1"/>
</dbReference>
<dbReference type="Proteomes" id="UP000076490">
    <property type="component" value="Unassembled WGS sequence"/>
</dbReference>
<feature type="binding site" evidence="4">
    <location>
        <position position="49"/>
    </location>
    <ligand>
        <name>substrate</name>
    </ligand>
</feature>
<dbReference type="EC" id="6.3.3.2" evidence="5"/>
<dbReference type="InterPro" id="IPR002698">
    <property type="entry name" value="FTHF_cligase"/>
</dbReference>
<feature type="binding site" evidence="4">
    <location>
        <begin position="3"/>
        <end position="7"/>
    </location>
    <ligand>
        <name>ATP</name>
        <dbReference type="ChEBI" id="CHEBI:30616"/>
    </ligand>
</feature>
<dbReference type="GO" id="GO:0009396">
    <property type="term" value="P:folic acid-containing compound biosynthetic process"/>
    <property type="evidence" value="ECO:0007669"/>
    <property type="project" value="TreeGrafter"/>
</dbReference>
<sequence>MDKKAIRKNILNALKSMSPEEHADRSREAIRRLRADSRYIEAGTIGVTISRFPELDTRPLVEAAWSDGKRVASPKCAPSDRSMQFRWIQSYEELETVYMDLLEPAEDRTLPAGKDEIDLLIVPGVAYSDSGYRVGFGGGYYDRYLMQFGGDRVSLAFEEQLCGEVPVEPHDIPVNSIFTERRMVDCRGGSANGNRL</sequence>
<dbReference type="InterPro" id="IPR024185">
    <property type="entry name" value="FTHF_cligase-like_sf"/>
</dbReference>
<feature type="binding site" evidence="4">
    <location>
        <position position="54"/>
    </location>
    <ligand>
        <name>substrate</name>
    </ligand>
</feature>
<proteinExistence type="inferred from homology"/>
<evidence type="ECO:0000256" key="5">
    <source>
        <dbReference type="RuleBase" id="RU361279"/>
    </source>
</evidence>
<evidence type="ECO:0000313" key="7">
    <source>
        <dbReference type="Proteomes" id="UP000076490"/>
    </source>
</evidence>
<dbReference type="PIRSF" id="PIRSF006806">
    <property type="entry name" value="FTHF_cligase"/>
    <property type="match status" value="1"/>
</dbReference>
<comment type="cofactor">
    <cofactor evidence="5">
        <name>Mg(2+)</name>
        <dbReference type="ChEBI" id="CHEBI:18420"/>
    </cofactor>
</comment>
<dbReference type="GO" id="GO:0035999">
    <property type="term" value="P:tetrahydrofolate interconversion"/>
    <property type="evidence" value="ECO:0007669"/>
    <property type="project" value="TreeGrafter"/>
</dbReference>
<keyword evidence="2 4" id="KW-0547">Nucleotide-binding</keyword>
<dbReference type="GO" id="GO:0005524">
    <property type="term" value="F:ATP binding"/>
    <property type="evidence" value="ECO:0007669"/>
    <property type="project" value="UniProtKB-KW"/>
</dbReference>
<keyword evidence="3 4" id="KW-0067">ATP-binding</keyword>
<dbReference type="GO" id="GO:0030272">
    <property type="term" value="F:5-formyltetrahydrofolate cyclo-ligase activity"/>
    <property type="evidence" value="ECO:0007669"/>
    <property type="project" value="UniProtKB-EC"/>
</dbReference>
<dbReference type="PANTHER" id="PTHR23407">
    <property type="entry name" value="ATPASE INHIBITOR/5-FORMYLTETRAHYDROFOLATE CYCLO-LIGASE"/>
    <property type="match status" value="1"/>
</dbReference>
<accession>A0A161R9V0</accession>
<dbReference type="OrthoDB" id="9801938at2"/>
<evidence type="ECO:0000256" key="1">
    <source>
        <dbReference type="ARBA" id="ARBA00010638"/>
    </source>
</evidence>
<organism evidence="6 7">
    <name type="scientific">Bhargavaea cecembensis</name>
    <dbReference type="NCBI Taxonomy" id="394098"/>
    <lineage>
        <taxon>Bacteria</taxon>
        <taxon>Bacillati</taxon>
        <taxon>Bacillota</taxon>
        <taxon>Bacilli</taxon>
        <taxon>Bacillales</taxon>
        <taxon>Caryophanaceae</taxon>
        <taxon>Bhargavaea</taxon>
    </lineage>
</organism>
<dbReference type="SUPFAM" id="SSF100950">
    <property type="entry name" value="NagB/RpiA/CoA transferase-like"/>
    <property type="match status" value="1"/>
</dbReference>
<dbReference type="NCBIfam" id="TIGR02727">
    <property type="entry name" value="MTHFS_bact"/>
    <property type="match status" value="1"/>
</dbReference>
<dbReference type="AlphaFoldDB" id="A0A161R9V0"/>
<reference evidence="6 7" key="1">
    <citation type="submission" date="2016-01" db="EMBL/GenBank/DDBJ databases">
        <title>Whole genome sequencing of Bhargavaea cecembensis T14.</title>
        <authorList>
            <person name="Hong K.W."/>
        </authorList>
    </citation>
    <scope>NUCLEOTIDE SEQUENCE [LARGE SCALE GENOMIC DNA]</scope>
    <source>
        <strain evidence="6 7">T14</strain>
    </source>
</reference>
<evidence type="ECO:0000256" key="4">
    <source>
        <dbReference type="PIRSR" id="PIRSR006806-1"/>
    </source>
</evidence>
<dbReference type="PANTHER" id="PTHR23407:SF1">
    <property type="entry name" value="5-FORMYLTETRAHYDROFOLATE CYCLO-LIGASE"/>
    <property type="match status" value="1"/>
</dbReference>
<dbReference type="EMBL" id="LQNT01000001">
    <property type="protein sequence ID" value="KZE40115.1"/>
    <property type="molecule type" value="Genomic_DNA"/>
</dbReference>
<gene>
    <name evidence="6" type="ORF">AV656_02240</name>
</gene>
<protein>
    <recommendedName>
        <fullName evidence="5">5-formyltetrahydrofolate cyclo-ligase</fullName>
        <ecNumber evidence="5">6.3.3.2</ecNumber>
    </recommendedName>
</protein>
<evidence type="ECO:0000256" key="3">
    <source>
        <dbReference type="ARBA" id="ARBA00022840"/>
    </source>
</evidence>
<keyword evidence="5" id="KW-0460">Magnesium</keyword>
<evidence type="ECO:0000256" key="2">
    <source>
        <dbReference type="ARBA" id="ARBA00022741"/>
    </source>
</evidence>
<evidence type="ECO:0000313" key="6">
    <source>
        <dbReference type="EMBL" id="KZE40115.1"/>
    </source>
</evidence>
<name>A0A161R9V0_9BACL</name>
<dbReference type="Pfam" id="PF01812">
    <property type="entry name" value="5-FTHF_cyc-lig"/>
    <property type="match status" value="1"/>
</dbReference>
<dbReference type="RefSeq" id="WP_063178375.1">
    <property type="nucleotide sequence ID" value="NZ_LQNT01000001.1"/>
</dbReference>
<comment type="catalytic activity">
    <reaction evidence="5">
        <text>(6S)-5-formyl-5,6,7,8-tetrahydrofolate + ATP = (6R)-5,10-methenyltetrahydrofolate + ADP + phosphate</text>
        <dbReference type="Rhea" id="RHEA:10488"/>
        <dbReference type="ChEBI" id="CHEBI:30616"/>
        <dbReference type="ChEBI" id="CHEBI:43474"/>
        <dbReference type="ChEBI" id="CHEBI:57455"/>
        <dbReference type="ChEBI" id="CHEBI:57457"/>
        <dbReference type="ChEBI" id="CHEBI:456216"/>
        <dbReference type="EC" id="6.3.3.2"/>
    </reaction>
</comment>
<comment type="similarity">
    <text evidence="1 5">Belongs to the 5-formyltetrahydrofolate cyclo-ligase family.</text>
</comment>
<dbReference type="InterPro" id="IPR037171">
    <property type="entry name" value="NagB/RpiA_transferase-like"/>
</dbReference>